<name>A0A318SB31_9DEIO</name>
<dbReference type="RefSeq" id="WP_110886737.1">
    <property type="nucleotide sequence ID" value="NZ_QJSX01000007.1"/>
</dbReference>
<reference evidence="1 2" key="1">
    <citation type="submission" date="2018-06" db="EMBL/GenBank/DDBJ databases">
        <title>Genomic Encyclopedia of Type Strains, Phase IV (KMG-IV): sequencing the most valuable type-strain genomes for metagenomic binning, comparative biology and taxonomic classification.</title>
        <authorList>
            <person name="Goeker M."/>
        </authorList>
    </citation>
    <scope>NUCLEOTIDE SEQUENCE [LARGE SCALE GENOMIC DNA]</scope>
    <source>
        <strain evidence="1 2">DSM 18048</strain>
    </source>
</reference>
<accession>A0A318SB31</accession>
<keyword evidence="2" id="KW-1185">Reference proteome</keyword>
<evidence type="ECO:0000313" key="2">
    <source>
        <dbReference type="Proteomes" id="UP000248326"/>
    </source>
</evidence>
<sequence length="67" mass="7323">MLPSETIAIPIEDVTVSGFITRDDLQRIERGERVTVLIHHAAGNGVELGKLRAVFDHGDLTEGPVPY</sequence>
<dbReference type="AlphaFoldDB" id="A0A318SB31"/>
<dbReference type="Proteomes" id="UP000248326">
    <property type="component" value="Unassembled WGS sequence"/>
</dbReference>
<comment type="caution">
    <text evidence="1">The sequence shown here is derived from an EMBL/GenBank/DDBJ whole genome shotgun (WGS) entry which is preliminary data.</text>
</comment>
<organism evidence="1 2">
    <name type="scientific">Deinococcus yavapaiensis KR-236</name>
    <dbReference type="NCBI Taxonomy" id="694435"/>
    <lineage>
        <taxon>Bacteria</taxon>
        <taxon>Thermotogati</taxon>
        <taxon>Deinococcota</taxon>
        <taxon>Deinococci</taxon>
        <taxon>Deinococcales</taxon>
        <taxon>Deinococcaceae</taxon>
        <taxon>Deinococcus</taxon>
    </lineage>
</organism>
<protein>
    <submittedName>
        <fullName evidence="1">Uncharacterized protein</fullName>
    </submittedName>
</protein>
<gene>
    <name evidence="1" type="ORF">DES52_10787</name>
</gene>
<evidence type="ECO:0000313" key="1">
    <source>
        <dbReference type="EMBL" id="PYE53829.1"/>
    </source>
</evidence>
<proteinExistence type="predicted"/>
<dbReference type="EMBL" id="QJSX01000007">
    <property type="protein sequence ID" value="PYE53829.1"/>
    <property type="molecule type" value="Genomic_DNA"/>
</dbReference>